<dbReference type="Pfam" id="PF15244">
    <property type="entry name" value="HSD3"/>
    <property type="match status" value="1"/>
</dbReference>
<feature type="region of interest" description="Disordered" evidence="2">
    <location>
        <begin position="850"/>
        <end position="872"/>
    </location>
</feature>
<feature type="region of interest" description="Disordered" evidence="2">
    <location>
        <begin position="33"/>
        <end position="56"/>
    </location>
</feature>
<comment type="caution">
    <text evidence="3">The sequence shown here is derived from an EMBL/GenBank/DDBJ whole genome shotgun (WGS) entry which is preliminary data.</text>
</comment>
<name>A0AAV8XDT0_9CUCU</name>
<evidence type="ECO:0000256" key="1">
    <source>
        <dbReference type="SAM" id="Coils"/>
    </source>
</evidence>
<reference evidence="3" key="1">
    <citation type="journal article" date="2023" name="Insect Mol. Biol.">
        <title>Genome sequencing provides insights into the evolution of gene families encoding plant cell wall-degrading enzymes in longhorned beetles.</title>
        <authorList>
            <person name="Shin N.R."/>
            <person name="Okamura Y."/>
            <person name="Kirsch R."/>
            <person name="Pauchet Y."/>
        </authorList>
    </citation>
    <scope>NUCLEOTIDE SEQUENCE</scope>
    <source>
        <strain evidence="3">RBIC_L_NR</strain>
    </source>
</reference>
<keyword evidence="1" id="KW-0175">Coiled coil</keyword>
<sequence length="1163" mass="132651">MTIKNCTDNTDINIYFHMKNHYKKLRNVKSTIDNSAPQGFNKSFSTPPSSERSSSKTCNFEERHVRNCLHLPHHSNLMKKHSCISSVGTQSETCVRSSSLPPRPITRRHPYEMPHKFQCKSRSQSVGPTSRKDISVRLNKSKLEKKRKVLKKKSKVENVEIAQVQNENKEESESDRTNKSNSQISSQKKEHEYLQFLLRITEDIIVNNFYTNEDIEKVFQNHLEANRDHLKMEKMKAQLVRLCGELNIPYNSEDHFKNENYQSKLTRMMEDKEQNNFDLANDLNHSNFHMLINKHSLSRVTECTEPCNSLDTLVTSTKHPSGTTISSLGNIEVLPCFESIEINSRIEKDLFEDEKTKIETVAHDLLANKDQNIENIISSTAIEVENDEGNIENHTSDFMPTTKLEEHCLKSKNELSKNPVNYLNTENGIYKDETKISTNKYENNEESSEFMPSTDNKVENVVAKQVTFEAVQRNRDVTPEMVDKIETVDVNTCEKYTQVSVSCLDKQCNTNLKLNEYSKNGDYVLINGPMYVLKTLLNSDEKLILYDYGPTTKSVNDTFEGNHPEKTEFQSDSFYLIRNSASKLLNSDYDLTPQRDNDNDSGKYHHLLVDASTSISDLNIKKGIELANLNHDNLLLTENYTLNSNELSVDGQYEIKSYSLPKEVNGSVGLSGYSISSQPIGDIELCDQVTELDASLGGYEIYSYTDNVYEKNAAVINEEISESGEIKANVNVDTEDDTSQILSFRSEKGQNSSRFPNLLNNILGIIYYTMSLGSRNSLIEREEVICRLKKCKKLIPKENLKTVTPAENEVILKYQLEETDNENKYLLISGPVYLPKSAIDLKSSLLLENEERNSESEHDLQSEHNSQSEHILEEDNLLLENLDEMEEEVDEMEEEVDEVEEEVDEMEEEVNGLERWKNGCKKGICSIKDLLDVCEKNPDSILNVCRKKCTRDKNVPTLEGYLEDIHNEEPISQIKLTHGINLGDAKYHFLMVDVETSMLDKESISVDKQKSMKEDDRIPLPIEGILKDRISDGGYELEPNPKKHASVVWVEDVEMADDASRVSQQSEVRHGNVAWSRMSASPVSSATDSDQPRVAGLEQVVLEATAKAQSFRHNIGMKKQHSLLGDIILQEKKKFNTPRKSTIEQEENLPKKLKPPRCCGLIK</sequence>
<feature type="region of interest" description="Disordered" evidence="2">
    <location>
        <begin position="94"/>
        <end position="134"/>
    </location>
</feature>
<feature type="region of interest" description="Disordered" evidence="2">
    <location>
        <begin position="161"/>
        <end position="186"/>
    </location>
</feature>
<dbReference type="Proteomes" id="UP001162156">
    <property type="component" value="Unassembled WGS sequence"/>
</dbReference>
<feature type="non-terminal residue" evidence="3">
    <location>
        <position position="1163"/>
    </location>
</feature>
<feature type="compositionally biased region" description="Low complexity" evidence="2">
    <location>
        <begin position="42"/>
        <end position="56"/>
    </location>
</feature>
<keyword evidence="4" id="KW-1185">Reference proteome</keyword>
<feature type="compositionally biased region" description="Basic and acidic residues" evidence="2">
    <location>
        <begin position="167"/>
        <end position="178"/>
    </location>
</feature>
<dbReference type="EMBL" id="JANEYF010003404">
    <property type="protein sequence ID" value="KAJ8936634.1"/>
    <property type="molecule type" value="Genomic_DNA"/>
</dbReference>
<proteinExistence type="predicted"/>
<feature type="coiled-coil region" evidence="1">
    <location>
        <begin position="875"/>
        <end position="916"/>
    </location>
</feature>
<gene>
    <name evidence="3" type="ORF">NQ314_012250</name>
</gene>
<accession>A0AAV8XDT0</accession>
<evidence type="ECO:0000256" key="2">
    <source>
        <dbReference type="SAM" id="MobiDB-lite"/>
    </source>
</evidence>
<dbReference type="AlphaFoldDB" id="A0AAV8XDT0"/>
<organism evidence="3 4">
    <name type="scientific">Rhamnusium bicolor</name>
    <dbReference type="NCBI Taxonomy" id="1586634"/>
    <lineage>
        <taxon>Eukaryota</taxon>
        <taxon>Metazoa</taxon>
        <taxon>Ecdysozoa</taxon>
        <taxon>Arthropoda</taxon>
        <taxon>Hexapoda</taxon>
        <taxon>Insecta</taxon>
        <taxon>Pterygota</taxon>
        <taxon>Neoptera</taxon>
        <taxon>Endopterygota</taxon>
        <taxon>Coleoptera</taxon>
        <taxon>Polyphaga</taxon>
        <taxon>Cucujiformia</taxon>
        <taxon>Chrysomeloidea</taxon>
        <taxon>Cerambycidae</taxon>
        <taxon>Lepturinae</taxon>
        <taxon>Rhagiini</taxon>
        <taxon>Rhamnusium</taxon>
    </lineage>
</organism>
<evidence type="ECO:0000313" key="4">
    <source>
        <dbReference type="Proteomes" id="UP001162156"/>
    </source>
</evidence>
<evidence type="ECO:0000313" key="3">
    <source>
        <dbReference type="EMBL" id="KAJ8936634.1"/>
    </source>
</evidence>
<protein>
    <submittedName>
        <fullName evidence="3">Uncharacterized protein</fullName>
    </submittedName>
</protein>
<dbReference type="InterPro" id="IPR029357">
    <property type="entry name" value="SPATA7"/>
</dbReference>